<name>A0A4Y2PEK9_ARAVE</name>
<organism evidence="1 2">
    <name type="scientific">Araneus ventricosus</name>
    <name type="common">Orbweaver spider</name>
    <name type="synonym">Epeira ventricosa</name>
    <dbReference type="NCBI Taxonomy" id="182803"/>
    <lineage>
        <taxon>Eukaryota</taxon>
        <taxon>Metazoa</taxon>
        <taxon>Ecdysozoa</taxon>
        <taxon>Arthropoda</taxon>
        <taxon>Chelicerata</taxon>
        <taxon>Arachnida</taxon>
        <taxon>Araneae</taxon>
        <taxon>Araneomorphae</taxon>
        <taxon>Entelegynae</taxon>
        <taxon>Araneoidea</taxon>
        <taxon>Araneidae</taxon>
        <taxon>Araneus</taxon>
    </lineage>
</organism>
<reference evidence="1 2" key="1">
    <citation type="journal article" date="2019" name="Sci. Rep.">
        <title>Orb-weaving spider Araneus ventricosus genome elucidates the spidroin gene catalogue.</title>
        <authorList>
            <person name="Kono N."/>
            <person name="Nakamura H."/>
            <person name="Ohtoshi R."/>
            <person name="Moran D.A.P."/>
            <person name="Shinohara A."/>
            <person name="Yoshida Y."/>
            <person name="Fujiwara M."/>
            <person name="Mori M."/>
            <person name="Tomita M."/>
            <person name="Arakawa K."/>
        </authorList>
    </citation>
    <scope>NUCLEOTIDE SEQUENCE [LARGE SCALE GENOMIC DNA]</scope>
</reference>
<feature type="non-terminal residue" evidence="1">
    <location>
        <position position="1"/>
    </location>
</feature>
<dbReference type="OrthoDB" id="10372606at2759"/>
<evidence type="ECO:0000313" key="2">
    <source>
        <dbReference type="Proteomes" id="UP000499080"/>
    </source>
</evidence>
<accession>A0A4Y2PEK9</accession>
<sequence>SNVPHIFALDFEKNPAHLNASYGLSITAEPMEVVYHKVRLQI</sequence>
<comment type="caution">
    <text evidence="1">The sequence shown here is derived from an EMBL/GenBank/DDBJ whole genome shotgun (WGS) entry which is preliminary data.</text>
</comment>
<dbReference type="Proteomes" id="UP000499080">
    <property type="component" value="Unassembled WGS sequence"/>
</dbReference>
<evidence type="ECO:0000313" key="1">
    <source>
        <dbReference type="EMBL" id="GBN48930.1"/>
    </source>
</evidence>
<proteinExistence type="predicted"/>
<dbReference type="AlphaFoldDB" id="A0A4Y2PEK9"/>
<protein>
    <submittedName>
        <fullName evidence="1">Uncharacterized protein</fullName>
    </submittedName>
</protein>
<dbReference type="EMBL" id="BGPR01214372">
    <property type="protein sequence ID" value="GBN48930.1"/>
    <property type="molecule type" value="Genomic_DNA"/>
</dbReference>
<keyword evidence="2" id="KW-1185">Reference proteome</keyword>
<gene>
    <name evidence="1" type="ORF">AVEN_241850_1</name>
</gene>